<dbReference type="InterPro" id="IPR001394">
    <property type="entry name" value="Peptidase_C19_UCH"/>
</dbReference>
<name>A0AA35X9F5_GEOBA</name>
<proteinExistence type="predicted"/>
<evidence type="ECO:0000256" key="1">
    <source>
        <dbReference type="SAM" id="MobiDB-lite"/>
    </source>
</evidence>
<dbReference type="PROSITE" id="PS00973">
    <property type="entry name" value="USP_2"/>
    <property type="match status" value="1"/>
</dbReference>
<feature type="region of interest" description="Disordered" evidence="1">
    <location>
        <begin position="174"/>
        <end position="200"/>
    </location>
</feature>
<evidence type="ECO:0000313" key="3">
    <source>
        <dbReference type="EMBL" id="CAI8044306.1"/>
    </source>
</evidence>
<dbReference type="GO" id="GO:0005829">
    <property type="term" value="C:cytosol"/>
    <property type="evidence" value="ECO:0007669"/>
    <property type="project" value="TreeGrafter"/>
</dbReference>
<dbReference type="PANTHER" id="PTHR24006">
    <property type="entry name" value="UBIQUITIN CARBOXYL-TERMINAL HYDROLASE"/>
    <property type="match status" value="1"/>
</dbReference>
<dbReference type="AlphaFoldDB" id="A0AA35X9F5"/>
<dbReference type="InterPro" id="IPR028889">
    <property type="entry name" value="USP"/>
</dbReference>
<dbReference type="CDD" id="cd17039">
    <property type="entry name" value="Ubl_ubiquitin_like"/>
    <property type="match status" value="1"/>
</dbReference>
<feature type="region of interest" description="Disordered" evidence="1">
    <location>
        <begin position="510"/>
        <end position="574"/>
    </location>
</feature>
<feature type="compositionally biased region" description="Low complexity" evidence="1">
    <location>
        <begin position="174"/>
        <end position="184"/>
    </location>
</feature>
<feature type="compositionally biased region" description="Basic and acidic residues" evidence="1">
    <location>
        <begin position="1"/>
        <end position="10"/>
    </location>
</feature>
<reference evidence="3" key="1">
    <citation type="submission" date="2023-03" db="EMBL/GenBank/DDBJ databases">
        <authorList>
            <person name="Steffen K."/>
            <person name="Cardenas P."/>
        </authorList>
    </citation>
    <scope>NUCLEOTIDE SEQUENCE</scope>
</reference>
<feature type="compositionally biased region" description="Acidic residues" evidence="1">
    <location>
        <begin position="540"/>
        <end position="554"/>
    </location>
</feature>
<feature type="compositionally biased region" description="Polar residues" evidence="1">
    <location>
        <begin position="185"/>
        <end position="194"/>
    </location>
</feature>
<feature type="region of interest" description="Disordered" evidence="1">
    <location>
        <begin position="929"/>
        <end position="1015"/>
    </location>
</feature>
<organism evidence="3 4">
    <name type="scientific">Geodia barretti</name>
    <name type="common">Barrett's horny sponge</name>
    <dbReference type="NCBI Taxonomy" id="519541"/>
    <lineage>
        <taxon>Eukaryota</taxon>
        <taxon>Metazoa</taxon>
        <taxon>Porifera</taxon>
        <taxon>Demospongiae</taxon>
        <taxon>Heteroscleromorpha</taxon>
        <taxon>Tetractinellida</taxon>
        <taxon>Astrophorina</taxon>
        <taxon>Geodiidae</taxon>
        <taxon>Geodia</taxon>
    </lineage>
</organism>
<feature type="domain" description="USP" evidence="2">
    <location>
        <begin position="231"/>
        <end position="662"/>
    </location>
</feature>
<dbReference type="PROSITE" id="PS00972">
    <property type="entry name" value="USP_1"/>
    <property type="match status" value="1"/>
</dbReference>
<keyword evidence="3" id="KW-0378">Hydrolase</keyword>
<dbReference type="PANTHER" id="PTHR24006:SF702">
    <property type="entry name" value="UBIQUITIN CARBOXYL-TERMINAL HYDROLASE 47"/>
    <property type="match status" value="1"/>
</dbReference>
<evidence type="ECO:0000259" key="2">
    <source>
        <dbReference type="PROSITE" id="PS50235"/>
    </source>
</evidence>
<dbReference type="Proteomes" id="UP001174909">
    <property type="component" value="Unassembled WGS sequence"/>
</dbReference>
<dbReference type="GO" id="GO:0005634">
    <property type="term" value="C:nucleus"/>
    <property type="evidence" value="ECO:0007669"/>
    <property type="project" value="TreeGrafter"/>
</dbReference>
<protein>
    <submittedName>
        <fullName evidence="3">Ubiquitin carboxyl-terminal hydrolase 47</fullName>
    </submittedName>
</protein>
<feature type="compositionally biased region" description="Basic and acidic residues" evidence="1">
    <location>
        <begin position="520"/>
        <end position="533"/>
    </location>
</feature>
<feature type="region of interest" description="Disordered" evidence="1">
    <location>
        <begin position="1"/>
        <end position="55"/>
    </location>
</feature>
<dbReference type="Gene3D" id="3.90.70.10">
    <property type="entry name" value="Cysteine proteinases"/>
    <property type="match status" value="1"/>
</dbReference>
<dbReference type="Pfam" id="PF25985">
    <property type="entry name" value="Ubiquitin_USP47_N"/>
    <property type="match status" value="1"/>
</dbReference>
<dbReference type="SUPFAM" id="SSF54001">
    <property type="entry name" value="Cysteine proteinases"/>
    <property type="match status" value="1"/>
</dbReference>
<gene>
    <name evidence="3" type="ORF">GBAR_LOCUS24586</name>
</gene>
<evidence type="ECO:0000313" key="4">
    <source>
        <dbReference type="Proteomes" id="UP001174909"/>
    </source>
</evidence>
<dbReference type="PROSITE" id="PS50235">
    <property type="entry name" value="USP_3"/>
    <property type="match status" value="1"/>
</dbReference>
<dbReference type="GO" id="GO:0004843">
    <property type="term" value="F:cysteine-type deubiquitinase activity"/>
    <property type="evidence" value="ECO:0007669"/>
    <property type="project" value="InterPro"/>
</dbReference>
<keyword evidence="4" id="KW-1185">Reference proteome</keyword>
<accession>A0AA35X9F5</accession>
<sequence length="1049" mass="118168">MATVTDRDDVITEAGGVEEERGAGGTSPLPSVSDDKNNDPGDPPAYPGNEGEGQEMVVIGRGATKVEEPTVTFIAKDEASESSSQPPLNYDFSVSTSLESVYSTFAGAAGYVEGTFSLVWKKRGGSSSSTEEEQELFEKSTATLFETGMEGGKEYLVIRKKDGVVLEKKTSVSTYSSSGQGSKVTPTTLSNARSTGGGNYGSSNYGNSSSSYGGYSNYSYNYSYKSDTGYVGLVNQAMTCYLNSLLQTLYMTPEFRNALYKWRFMSADDGAKCIPYQLQKLFIHLQTSEKRAVETTDVTKSFGWDSSEAWQQHDVQELCRVMFDALEKRFKKDKHDEADLINHLYQGTLKDYVKCLECGYESAREDHFLDIPLVIKPFGSNKAYGSVEEALEAFVEPETLTADNQYNCEHCQKKCDAHKGLKFKSFPYLLTLQLKRFDFDYSTMHRIKLNDRMTFPRILDLNQFVLPEDMLSVPEDVEEVYRDFVVEEFDPRPPPYNYYGRSGNTPSYSNAVSSTFGGSSDHRTSASRSHDVDQTVADSNNDESEVADGNDEGEGERGGGGTEVEESPTELTVGQRMRRGPYVYELFSIMIHSGSAIGGHYYAYIKSFADKKWYCFNDQSVSKLNEEDIECTFGGPDSRSRGYYSSMYASSANAYMLMYRRINRSKNKDFLPKEDLPQHVLEQIKEDRRLQEEKRRLEEYERSLCKFRLFSRHPVSGELVEKKIEVQNQWILRDTVTEAHKILELQDVVPVARCRLVRYDEYSECLDQSFDENEGMEETFSIMVGGPRNYYSFELFLEMRAEDEVFKPYNRGGLNLKMLLVNLETLKVASPVAMRAEQSWTVLTLKEAVSEKFGLSVETMNLAVETYQNEGRHLANDSHQLKHESLFKKHTIFACSDPEDFRKPFKESEMNKLIDVHVNSILLYVTIPPPPQRPAIATTTAETTEERDEEREGGVAMESSVDIPAEQPAADTKEAPPTTSEGAGTGGSEISPPEAPPPTEDAVDMTKDRPLQRTIEVRIDRRSTLQDLKDMLVDYVQQPSQRLQDLPSL</sequence>
<dbReference type="InterPro" id="IPR038765">
    <property type="entry name" value="Papain-like_cys_pep_sf"/>
</dbReference>
<dbReference type="Pfam" id="PF00443">
    <property type="entry name" value="UCH"/>
    <property type="match status" value="1"/>
</dbReference>
<comment type="caution">
    <text evidence="3">The sequence shown here is derived from an EMBL/GenBank/DDBJ whole genome shotgun (WGS) entry which is preliminary data.</text>
</comment>
<dbReference type="EMBL" id="CASHTH010003386">
    <property type="protein sequence ID" value="CAI8044306.1"/>
    <property type="molecule type" value="Genomic_DNA"/>
</dbReference>
<feature type="compositionally biased region" description="Basic and acidic residues" evidence="1">
    <location>
        <begin position="1004"/>
        <end position="1015"/>
    </location>
</feature>
<dbReference type="InterPro" id="IPR050164">
    <property type="entry name" value="Peptidase_C19"/>
</dbReference>
<dbReference type="InterPro" id="IPR018200">
    <property type="entry name" value="USP_CS"/>
</dbReference>
<dbReference type="GO" id="GO:0016579">
    <property type="term" value="P:protein deubiquitination"/>
    <property type="evidence" value="ECO:0007669"/>
    <property type="project" value="InterPro"/>
</dbReference>
<dbReference type="CDD" id="cd02659">
    <property type="entry name" value="peptidase_C19C"/>
    <property type="match status" value="1"/>
</dbReference>